<dbReference type="InterPro" id="IPR011047">
    <property type="entry name" value="Quinoprotein_ADH-like_sf"/>
</dbReference>
<dbReference type="PROSITE" id="PS51257">
    <property type="entry name" value="PROKAR_LIPOPROTEIN"/>
    <property type="match status" value="1"/>
</dbReference>
<dbReference type="PANTHER" id="PTHR34512">
    <property type="entry name" value="CELL SURFACE PROTEIN"/>
    <property type="match status" value="1"/>
</dbReference>
<dbReference type="Gene3D" id="2.40.128.630">
    <property type="match status" value="2"/>
</dbReference>
<dbReference type="PROSITE" id="PS51318">
    <property type="entry name" value="TAT"/>
    <property type="match status" value="1"/>
</dbReference>
<dbReference type="Pfam" id="PF13360">
    <property type="entry name" value="PQQ_2"/>
    <property type="match status" value="2"/>
</dbReference>
<name>A0A202E992_9EURY</name>
<protein>
    <submittedName>
        <fullName evidence="3">Pyrrolo-quinoline quinone</fullName>
    </submittedName>
</protein>
<dbReference type="AlphaFoldDB" id="A0A202E992"/>
<feature type="domain" description="Pyrrolo-quinoline quinone repeat" evidence="2">
    <location>
        <begin position="187"/>
        <end position="323"/>
    </location>
</feature>
<reference evidence="3 4" key="1">
    <citation type="submission" date="2017-02" db="EMBL/GenBank/DDBJ databases">
        <title>Natronthermophilus aegyptiacus gen. nov.,sp. nov., an aerobic, extremely halophilic alkalithermophilic archaeon isolated from the athalassohaline Wadi An Natrun, Egypt.</title>
        <authorList>
            <person name="Zhao B."/>
        </authorList>
    </citation>
    <scope>NUCLEOTIDE SEQUENCE [LARGE SCALE GENOMIC DNA]</scope>
    <source>
        <strain evidence="3 4">CGMCC 1.3597</strain>
    </source>
</reference>
<dbReference type="InterPro" id="IPR018391">
    <property type="entry name" value="PQQ_b-propeller_rpt"/>
</dbReference>
<dbReference type="InterPro" id="IPR006311">
    <property type="entry name" value="TAT_signal"/>
</dbReference>
<feature type="region of interest" description="Disordered" evidence="1">
    <location>
        <begin position="25"/>
        <end position="49"/>
    </location>
</feature>
<dbReference type="Proteomes" id="UP000196084">
    <property type="component" value="Unassembled WGS sequence"/>
</dbReference>
<dbReference type="SUPFAM" id="SSF50998">
    <property type="entry name" value="Quinoprotein alcohol dehydrogenase-like"/>
    <property type="match status" value="2"/>
</dbReference>
<dbReference type="OrthoDB" id="145878at2157"/>
<gene>
    <name evidence="3" type="ORF">B2G88_09045</name>
</gene>
<dbReference type="InterPro" id="IPR002372">
    <property type="entry name" value="PQQ_rpt_dom"/>
</dbReference>
<dbReference type="SMART" id="SM00564">
    <property type="entry name" value="PQQ"/>
    <property type="match status" value="5"/>
</dbReference>
<evidence type="ECO:0000313" key="3">
    <source>
        <dbReference type="EMBL" id="OVE84540.1"/>
    </source>
</evidence>
<accession>A0A202E992</accession>
<sequence length="400" mass="42875">MPSRRRALLASALAGSAALAGCTARLPISSPSPDEPPPSGVDELPDPDSHVFGANGSWSSFGCNASNTRAVGDGKAPVEDVTERWRVETTQTTYQEPVVADGVVYVVESQRNLRALDATDGAELWTFEDASTVPIVRDGAVYTAVSNTVYALEPASGDVLWEHEFDVSGRVTAALRTRRELLCGVGEEIVALEPDNGSIQWRREVFGGVLDHAATFGPYGVVVVTDAGMVYLLTETGHGMWQWQLPTRPMCPPTGGRDALYVSCNDGVTYALADEEVDPIWTADASWTERGIGFADGLVLLAAGGQLQALNRDSGDQYWSHEIGDWRHTAPVYGRDTVFVGGDRLHALDPTPGGSPDRGPAVRFEREFAGRVGPGPVLDDGTLYVVAEVETEEYALLALE</sequence>
<feature type="domain" description="Pyrrolo-quinoline quinone repeat" evidence="2">
    <location>
        <begin position="82"/>
        <end position="175"/>
    </location>
</feature>
<dbReference type="Gene3D" id="2.40.10.480">
    <property type="match status" value="2"/>
</dbReference>
<dbReference type="EMBL" id="MWPH01000002">
    <property type="protein sequence ID" value="OVE84540.1"/>
    <property type="molecule type" value="Genomic_DNA"/>
</dbReference>
<proteinExistence type="predicted"/>
<comment type="caution">
    <text evidence="3">The sequence shown here is derived from an EMBL/GenBank/DDBJ whole genome shotgun (WGS) entry which is preliminary data.</text>
</comment>
<organism evidence="3 4">
    <name type="scientific">Natronolimnobius baerhuensis</name>
    <dbReference type="NCBI Taxonomy" id="253108"/>
    <lineage>
        <taxon>Archaea</taxon>
        <taxon>Methanobacteriati</taxon>
        <taxon>Methanobacteriota</taxon>
        <taxon>Stenosarchaea group</taxon>
        <taxon>Halobacteria</taxon>
        <taxon>Halobacteriales</taxon>
        <taxon>Natrialbaceae</taxon>
        <taxon>Natronolimnobius</taxon>
    </lineage>
</organism>
<evidence type="ECO:0000256" key="1">
    <source>
        <dbReference type="SAM" id="MobiDB-lite"/>
    </source>
</evidence>
<evidence type="ECO:0000313" key="4">
    <source>
        <dbReference type="Proteomes" id="UP000196084"/>
    </source>
</evidence>
<dbReference type="PANTHER" id="PTHR34512:SF30">
    <property type="entry name" value="OUTER MEMBRANE PROTEIN ASSEMBLY FACTOR BAMB"/>
    <property type="match status" value="1"/>
</dbReference>
<evidence type="ECO:0000259" key="2">
    <source>
        <dbReference type="Pfam" id="PF13360"/>
    </source>
</evidence>
<keyword evidence="4" id="KW-1185">Reference proteome</keyword>
<dbReference type="RefSeq" id="WP_087714583.1">
    <property type="nucleotide sequence ID" value="NZ_MWPH01000002.1"/>
</dbReference>